<evidence type="ECO:0000313" key="2">
    <source>
        <dbReference type="Proteomes" id="UP001165367"/>
    </source>
</evidence>
<reference evidence="1" key="1">
    <citation type="submission" date="2022-01" db="EMBL/GenBank/DDBJ databases">
        <authorList>
            <person name="Jo J.-H."/>
            <person name="Im W.-T."/>
        </authorList>
    </citation>
    <scope>NUCLEOTIDE SEQUENCE</scope>
    <source>
        <strain evidence="1">NA20</strain>
    </source>
</reference>
<comment type="caution">
    <text evidence="1">The sequence shown here is derived from an EMBL/GenBank/DDBJ whole genome shotgun (WGS) entry which is preliminary data.</text>
</comment>
<dbReference type="RefSeq" id="WP_237872053.1">
    <property type="nucleotide sequence ID" value="NZ_JAKLTR010000007.1"/>
</dbReference>
<proteinExistence type="predicted"/>
<dbReference type="EMBL" id="JAKLTR010000007">
    <property type="protein sequence ID" value="MCG2615057.1"/>
    <property type="molecule type" value="Genomic_DNA"/>
</dbReference>
<dbReference type="Proteomes" id="UP001165367">
    <property type="component" value="Unassembled WGS sequence"/>
</dbReference>
<dbReference type="InterPro" id="IPR046037">
    <property type="entry name" value="DUF5995"/>
</dbReference>
<sequence length="284" mass="31959">MSYDVTNKLPVLTAPLRPIDEVIGRMEKLIENCIHNQSRLGYFASLYHKVTVRVREGIDNNEFEDNERMEKFDVLFASRYLDAMDAIEKGGRITGSWQVAIDSSRKPSVVILQHLLMGMNAHINLDLGIAAAEVTRDADIQQIRKDFNTINSILGSLVFEILNQLNKVSPLLSLFGLSANNDSLLIQFSLVNARDGAWNFAEDLHLKKADEFHACIAARDETISKLGASLVTSKGFLLRVTRWVVWLFEWKRPAKVIAVLFHSEKKYVTESNGKLIATAKSKPS</sequence>
<gene>
    <name evidence="1" type="ORF">LZZ85_12230</name>
</gene>
<organism evidence="1 2">
    <name type="scientific">Terrimonas ginsenosidimutans</name>
    <dbReference type="NCBI Taxonomy" id="2908004"/>
    <lineage>
        <taxon>Bacteria</taxon>
        <taxon>Pseudomonadati</taxon>
        <taxon>Bacteroidota</taxon>
        <taxon>Chitinophagia</taxon>
        <taxon>Chitinophagales</taxon>
        <taxon>Chitinophagaceae</taxon>
        <taxon>Terrimonas</taxon>
    </lineage>
</organism>
<dbReference type="Pfam" id="PF19458">
    <property type="entry name" value="DUF5995"/>
    <property type="match status" value="1"/>
</dbReference>
<name>A0ABS9KRV1_9BACT</name>
<protein>
    <submittedName>
        <fullName evidence="1">DUF5995 family protein</fullName>
    </submittedName>
</protein>
<evidence type="ECO:0000313" key="1">
    <source>
        <dbReference type="EMBL" id="MCG2615057.1"/>
    </source>
</evidence>
<keyword evidence="2" id="KW-1185">Reference proteome</keyword>
<accession>A0ABS9KRV1</accession>